<feature type="region of interest" description="Disordered" evidence="1">
    <location>
        <begin position="24"/>
        <end position="44"/>
    </location>
</feature>
<sequence>MPAEFTSDMVLAALNGGVICAGGSANQSADRPRQEPPLEINKQEPCGSLDRFAWDPARLPQHRPVAQCIIDLLACSPACWHRPTVAAAAAAVASEHLQLSLTFLYHLFLAAA</sequence>
<dbReference type="Proteomes" id="UP000554235">
    <property type="component" value="Unassembled WGS sequence"/>
</dbReference>
<comment type="caution">
    <text evidence="2">The sequence shown here is derived from an EMBL/GenBank/DDBJ whole genome shotgun (WGS) entry which is preliminary data.</text>
</comment>
<evidence type="ECO:0000313" key="2">
    <source>
        <dbReference type="EMBL" id="KAF4462608.1"/>
    </source>
</evidence>
<accession>A0A8H4L6R1</accession>
<proteinExistence type="predicted"/>
<evidence type="ECO:0000313" key="3">
    <source>
        <dbReference type="Proteomes" id="UP000554235"/>
    </source>
</evidence>
<reference evidence="2 3" key="1">
    <citation type="submission" date="2020-01" db="EMBL/GenBank/DDBJ databases">
        <title>Identification and distribution of gene clusters putatively required for synthesis of sphingolipid metabolism inhibitors in phylogenetically diverse species of the filamentous fungus Fusarium.</title>
        <authorList>
            <person name="Kim H.-S."/>
            <person name="Busman M."/>
            <person name="Brown D.W."/>
            <person name="Divon H."/>
            <person name="Uhlig S."/>
            <person name="Proctor R.H."/>
        </authorList>
    </citation>
    <scope>NUCLEOTIDE SEQUENCE [LARGE SCALE GENOMIC DNA]</scope>
    <source>
        <strain evidence="2 3">NRRL 20459</strain>
    </source>
</reference>
<keyword evidence="3" id="KW-1185">Reference proteome</keyword>
<dbReference type="AlphaFoldDB" id="A0A8H4L6R1"/>
<dbReference type="EMBL" id="JAADYS010001504">
    <property type="protein sequence ID" value="KAF4462608.1"/>
    <property type="molecule type" value="Genomic_DNA"/>
</dbReference>
<evidence type="ECO:0000256" key="1">
    <source>
        <dbReference type="SAM" id="MobiDB-lite"/>
    </source>
</evidence>
<gene>
    <name evidence="2" type="ORF">FALBO_10580</name>
</gene>
<name>A0A8H4L6R1_9HYPO</name>
<organism evidence="2 3">
    <name type="scientific">Fusarium albosuccineum</name>
    <dbReference type="NCBI Taxonomy" id="1237068"/>
    <lineage>
        <taxon>Eukaryota</taxon>
        <taxon>Fungi</taxon>
        <taxon>Dikarya</taxon>
        <taxon>Ascomycota</taxon>
        <taxon>Pezizomycotina</taxon>
        <taxon>Sordariomycetes</taxon>
        <taxon>Hypocreomycetidae</taxon>
        <taxon>Hypocreales</taxon>
        <taxon>Nectriaceae</taxon>
        <taxon>Fusarium</taxon>
        <taxon>Fusarium decemcellulare species complex</taxon>
    </lineage>
</organism>
<protein>
    <submittedName>
        <fullName evidence="2">Uncharacterized protein</fullName>
    </submittedName>
</protein>